<dbReference type="RefSeq" id="WP_377183638.1">
    <property type="nucleotide sequence ID" value="NZ_JBHUPD010000001.1"/>
</dbReference>
<keyword evidence="6" id="KW-0489">Methyltransferase</keyword>
<protein>
    <submittedName>
        <fullName evidence="6">Methyltransferase family protein</fullName>
        <ecNumber evidence="6">2.1.1.100</ecNumber>
        <ecNumber evidence="6">2.1.1.334</ecNumber>
    </submittedName>
</protein>
<dbReference type="EC" id="2.1.1.334" evidence="6"/>
<keyword evidence="6" id="KW-0808">Transferase</keyword>
<proteinExistence type="predicted"/>
<dbReference type="GO" id="GO:0004671">
    <property type="term" value="F:protein C-terminal S-isoprenylcysteine carboxyl O-methyltransferase activity"/>
    <property type="evidence" value="ECO:0007669"/>
    <property type="project" value="UniProtKB-EC"/>
</dbReference>
<evidence type="ECO:0000256" key="4">
    <source>
        <dbReference type="ARBA" id="ARBA00023136"/>
    </source>
</evidence>
<dbReference type="EC" id="2.1.1.100" evidence="6"/>
<evidence type="ECO:0000256" key="2">
    <source>
        <dbReference type="ARBA" id="ARBA00022692"/>
    </source>
</evidence>
<dbReference type="GO" id="GO:0032259">
    <property type="term" value="P:methylation"/>
    <property type="evidence" value="ECO:0007669"/>
    <property type="project" value="UniProtKB-KW"/>
</dbReference>
<comment type="caution">
    <text evidence="6">The sequence shown here is derived from an EMBL/GenBank/DDBJ whole genome shotgun (WGS) entry which is preliminary data.</text>
</comment>
<keyword evidence="7" id="KW-1185">Reference proteome</keyword>
<evidence type="ECO:0000313" key="6">
    <source>
        <dbReference type="EMBL" id="MFD2872212.1"/>
    </source>
</evidence>
<dbReference type="PANTHER" id="PTHR12714">
    <property type="entry name" value="PROTEIN-S ISOPRENYLCYSTEINE O-METHYLTRANSFERASE"/>
    <property type="match status" value="1"/>
</dbReference>
<gene>
    <name evidence="6" type="ORF">ACFS5N_07025</name>
</gene>
<keyword evidence="2 5" id="KW-0812">Transmembrane</keyword>
<dbReference type="Pfam" id="PF04140">
    <property type="entry name" value="ICMT"/>
    <property type="match status" value="1"/>
</dbReference>
<dbReference type="EMBL" id="JBHUPD010000001">
    <property type="protein sequence ID" value="MFD2872212.1"/>
    <property type="molecule type" value="Genomic_DNA"/>
</dbReference>
<feature type="transmembrane region" description="Helical" evidence="5">
    <location>
        <begin position="42"/>
        <end position="61"/>
    </location>
</feature>
<dbReference type="Gene3D" id="1.20.120.1630">
    <property type="match status" value="1"/>
</dbReference>
<dbReference type="PANTHER" id="PTHR12714:SF9">
    <property type="entry name" value="PROTEIN-S-ISOPRENYLCYSTEINE O-METHYLTRANSFERASE"/>
    <property type="match status" value="1"/>
</dbReference>
<feature type="transmembrane region" description="Helical" evidence="5">
    <location>
        <begin position="73"/>
        <end position="92"/>
    </location>
</feature>
<dbReference type="Proteomes" id="UP001597557">
    <property type="component" value="Unassembled WGS sequence"/>
</dbReference>
<evidence type="ECO:0000256" key="5">
    <source>
        <dbReference type="SAM" id="Phobius"/>
    </source>
</evidence>
<evidence type="ECO:0000313" key="7">
    <source>
        <dbReference type="Proteomes" id="UP001597557"/>
    </source>
</evidence>
<dbReference type="InterPro" id="IPR007269">
    <property type="entry name" value="ICMT_MeTrfase"/>
</dbReference>
<sequence length="187" mass="20909">MHLSYYTIAELFGVSEVLLLVARRSKKSGTKNQADRSSLLLLWLVISATIAISAYTTIMGIGQLSRTNLVVDIGFAVAILGFIIRWMAILQLGKMFTVDVSISSDHQLKTDGLYRLVRHPSYLGLLLIIWSIAICEHNIVGYAVVIIPTFLALNYRINVEEKALIAEFGQQYIDYQKTTARLIPGVY</sequence>
<organism evidence="6 7">
    <name type="scientific">Mucilaginibacter ximonensis</name>
    <dbReference type="NCBI Taxonomy" id="538021"/>
    <lineage>
        <taxon>Bacteria</taxon>
        <taxon>Pseudomonadati</taxon>
        <taxon>Bacteroidota</taxon>
        <taxon>Sphingobacteriia</taxon>
        <taxon>Sphingobacteriales</taxon>
        <taxon>Sphingobacteriaceae</taxon>
        <taxon>Mucilaginibacter</taxon>
    </lineage>
</organism>
<accession>A0ABW5YA89</accession>
<evidence type="ECO:0000256" key="1">
    <source>
        <dbReference type="ARBA" id="ARBA00004141"/>
    </source>
</evidence>
<evidence type="ECO:0000256" key="3">
    <source>
        <dbReference type="ARBA" id="ARBA00022989"/>
    </source>
</evidence>
<name>A0ABW5YA89_9SPHI</name>
<keyword evidence="4 5" id="KW-0472">Membrane</keyword>
<reference evidence="7" key="1">
    <citation type="journal article" date="2019" name="Int. J. Syst. Evol. Microbiol.">
        <title>The Global Catalogue of Microorganisms (GCM) 10K type strain sequencing project: providing services to taxonomists for standard genome sequencing and annotation.</title>
        <authorList>
            <consortium name="The Broad Institute Genomics Platform"/>
            <consortium name="The Broad Institute Genome Sequencing Center for Infectious Disease"/>
            <person name="Wu L."/>
            <person name="Ma J."/>
        </authorList>
    </citation>
    <scope>NUCLEOTIDE SEQUENCE [LARGE SCALE GENOMIC DNA]</scope>
    <source>
        <strain evidence="7">KCTC 22437</strain>
    </source>
</reference>
<comment type="subcellular location">
    <subcellularLocation>
        <location evidence="1">Membrane</location>
        <topology evidence="1">Multi-pass membrane protein</topology>
    </subcellularLocation>
</comment>
<keyword evidence="3 5" id="KW-1133">Transmembrane helix</keyword>